<accession>A0A4T3EZG1</accession>
<proteinExistence type="predicted"/>
<dbReference type="RefSeq" id="WP_136693034.1">
    <property type="nucleotide sequence ID" value="NZ_SSHH01000002.1"/>
</dbReference>
<dbReference type="Proteomes" id="UP000309389">
    <property type="component" value="Unassembled WGS sequence"/>
</dbReference>
<keyword evidence="2" id="KW-0472">Membrane</keyword>
<gene>
    <name evidence="3" type="ORF">E5222_06845</name>
</gene>
<evidence type="ECO:0000256" key="1">
    <source>
        <dbReference type="SAM" id="MobiDB-lite"/>
    </source>
</evidence>
<protein>
    <recommendedName>
        <fullName evidence="5">DUF883 family protein</fullName>
    </recommendedName>
</protein>
<evidence type="ECO:0000256" key="2">
    <source>
        <dbReference type="SAM" id="Phobius"/>
    </source>
</evidence>
<keyword evidence="4" id="KW-1185">Reference proteome</keyword>
<evidence type="ECO:0008006" key="5">
    <source>
        <dbReference type="Google" id="ProtNLM"/>
    </source>
</evidence>
<sequence length="168" mass="17648">MNVPKDAKRQEIKNRIAAAQARNQKRPGADLMESVSTKAVEAKDNFTAFARQHPVATVAGGVAIGVLVSALFKNSPTRKAGRIAGAKAAGLAAIGSEIAVAFAQQVMETASEAKQASADKLEDIGDAVGDTARRLKREANYRSGNAGDAARTTARDVGKTIARSFRRN</sequence>
<evidence type="ECO:0000313" key="4">
    <source>
        <dbReference type="Proteomes" id="UP000309389"/>
    </source>
</evidence>
<feature type="transmembrane region" description="Helical" evidence="2">
    <location>
        <begin position="53"/>
        <end position="72"/>
    </location>
</feature>
<dbReference type="EMBL" id="SSHH01000002">
    <property type="protein sequence ID" value="TIX50014.1"/>
    <property type="molecule type" value="Genomic_DNA"/>
</dbReference>
<organism evidence="3 4">
    <name type="scientific">Alteraurantiacibacter aquimixticola</name>
    <dbReference type="NCBI Taxonomy" id="2489173"/>
    <lineage>
        <taxon>Bacteria</taxon>
        <taxon>Pseudomonadati</taxon>
        <taxon>Pseudomonadota</taxon>
        <taxon>Alphaproteobacteria</taxon>
        <taxon>Sphingomonadales</taxon>
        <taxon>Erythrobacteraceae</taxon>
        <taxon>Alteraurantiacibacter</taxon>
    </lineage>
</organism>
<comment type="caution">
    <text evidence="3">The sequence shown here is derived from an EMBL/GenBank/DDBJ whole genome shotgun (WGS) entry which is preliminary data.</text>
</comment>
<feature type="region of interest" description="Disordered" evidence="1">
    <location>
        <begin position="135"/>
        <end position="168"/>
    </location>
</feature>
<dbReference type="AlphaFoldDB" id="A0A4T3EZG1"/>
<dbReference type="OrthoDB" id="7428389at2"/>
<evidence type="ECO:0000313" key="3">
    <source>
        <dbReference type="EMBL" id="TIX50014.1"/>
    </source>
</evidence>
<keyword evidence="2" id="KW-1133">Transmembrane helix</keyword>
<reference evidence="3 4" key="1">
    <citation type="submission" date="2019-04" db="EMBL/GenBank/DDBJ databases">
        <title>Altererythrobacter aquimixticola sp. nov., isolated from sediment of junction between the ocean and a freshwater spring.</title>
        <authorList>
            <person name="Yoon J.-H."/>
        </authorList>
    </citation>
    <scope>NUCLEOTIDE SEQUENCE [LARGE SCALE GENOMIC DNA]</scope>
    <source>
        <strain evidence="3 4">SSKS-13</strain>
    </source>
</reference>
<name>A0A4T3EZG1_9SPHN</name>
<keyword evidence="2" id="KW-0812">Transmembrane</keyword>